<name>G9MU42_HYPVG</name>
<reference evidence="4 5" key="1">
    <citation type="journal article" date="2011" name="Genome Biol.">
        <title>Comparative genome sequence analysis underscores mycoparasitism as the ancestral life style of Trichoderma.</title>
        <authorList>
            <person name="Kubicek C.P."/>
            <person name="Herrera-Estrella A."/>
            <person name="Seidl-Seiboth V."/>
            <person name="Martinez D.A."/>
            <person name="Druzhinina I.S."/>
            <person name="Thon M."/>
            <person name="Zeilinger S."/>
            <person name="Casas-Flores S."/>
            <person name="Horwitz B.A."/>
            <person name="Mukherjee P.K."/>
            <person name="Mukherjee M."/>
            <person name="Kredics L."/>
            <person name="Alcaraz L.D."/>
            <person name="Aerts A."/>
            <person name="Antal Z."/>
            <person name="Atanasova L."/>
            <person name="Cervantes-Badillo M.G."/>
            <person name="Challacombe J."/>
            <person name="Chertkov O."/>
            <person name="McCluskey K."/>
            <person name="Coulpier F."/>
            <person name="Deshpande N."/>
            <person name="von Doehren H."/>
            <person name="Ebbole D.J."/>
            <person name="Esquivel-Naranjo E.U."/>
            <person name="Fekete E."/>
            <person name="Flipphi M."/>
            <person name="Glaser F."/>
            <person name="Gomez-Rodriguez E.Y."/>
            <person name="Gruber S."/>
            <person name="Han C."/>
            <person name="Henrissat B."/>
            <person name="Hermosa R."/>
            <person name="Hernandez-Onate M."/>
            <person name="Karaffa L."/>
            <person name="Kosti I."/>
            <person name="Le Crom S."/>
            <person name="Lindquist E."/>
            <person name="Lucas S."/>
            <person name="Luebeck M."/>
            <person name="Luebeck P.S."/>
            <person name="Margeot A."/>
            <person name="Metz B."/>
            <person name="Misra M."/>
            <person name="Nevalainen H."/>
            <person name="Omann M."/>
            <person name="Packer N."/>
            <person name="Perrone G."/>
            <person name="Uresti-Rivera E.E."/>
            <person name="Salamov A."/>
            <person name="Schmoll M."/>
            <person name="Seiboth B."/>
            <person name="Shapiro H."/>
            <person name="Sukno S."/>
            <person name="Tamayo-Ramos J.A."/>
            <person name="Tisch D."/>
            <person name="Wiest A."/>
            <person name="Wilkinson H.H."/>
            <person name="Zhang M."/>
            <person name="Coutinho P.M."/>
            <person name="Kenerley C.M."/>
            <person name="Monte E."/>
            <person name="Baker S.E."/>
            <person name="Grigoriev I.V."/>
        </authorList>
    </citation>
    <scope>NUCLEOTIDE SEQUENCE [LARGE SCALE GENOMIC DNA]</scope>
    <source>
        <strain evidence="5">Gv29-8 / FGSC 10586</strain>
    </source>
</reference>
<keyword evidence="5" id="KW-1185">Reference proteome</keyword>
<protein>
    <recommendedName>
        <fullName evidence="3">DUF6603 domain-containing protein</fullName>
    </recommendedName>
</protein>
<feature type="compositionally biased region" description="Polar residues" evidence="1">
    <location>
        <begin position="532"/>
        <end position="552"/>
    </location>
</feature>
<dbReference type="HOGENOM" id="CLU_001050_1_0_1"/>
<dbReference type="eggNOG" id="ENOG502R9QD">
    <property type="taxonomic scope" value="Eukaryota"/>
</dbReference>
<feature type="transmembrane region" description="Helical" evidence="2">
    <location>
        <begin position="1369"/>
        <end position="1391"/>
    </location>
</feature>
<feature type="compositionally biased region" description="Low complexity" evidence="1">
    <location>
        <begin position="1634"/>
        <end position="1677"/>
    </location>
</feature>
<dbReference type="GeneID" id="25790152"/>
<feature type="compositionally biased region" description="Polar residues" evidence="1">
    <location>
        <begin position="1678"/>
        <end position="1701"/>
    </location>
</feature>
<sequence>MGESYGVDSLHINVGDGECTVHLLVKVQPTTDAKSIEKAILIDTGSPGASRFGRGVLASSLASIAARYGCPVLQFDAVVLSVWDPDYYGGLFELLGAEVDDNVQPGQRLDNFRASWLKYDAQGNPVSVLYAPCAPPSHVPELKLLGDGTNRLIFEFLRPGADQPIHISGFCNFVYSPELLLGRDLFTASGPPVNFFNSPASSPYDLLARNPPGRDMPALYCIAADKTVMTSRGRIAKAESSLAFAIMWDSKPACVSYFGGSVADDAIQSELLDWITADPPATHVEGISVTTMKVGSRSGKPVTIADAVDSLAPQSLVMFTGSKYGNPRWELILLLHTLLLSQQSDVALSGTVYATQYPYYFVRQPDTAGSRSSYADFSGTGQLSYDAFVRPEKNDQFLAMLSEFYDRINQRQARLGQPGLVNIYDQYCMWGGDETKRQQPSEKASRDWITDQCERRWAQISPITSQSHPAVGAAVHGSFLDPVGVKGAIEYICVESRDAARGQVDGVVKVKYLGQADLQNHQKSRKIAALSESRTPSTLDTSRAQQHPETTESASNNPVPPAPAASPSPPQTMINHFPTWSEERREALGQGRFDSHSVVTLNGLYNLETLLEPPADALEVLAEANPRLTTPRKPLWVHPDPTMQARLGVSRQVKKLDATTTSAIANELCIASTFLDVEGGAVGKPSVLAPGDADSFVGSLHNARLDLASKPVVPAAGETPKFFELDKADELYGWFAASVGARKLQLASSAKNKIAEVELTQKLSFGGEMKFGTKHLAHNFGQDPLRGLSEEMGGLVSPQNLLVLGLDPGCDALPVRMSDVVPLPVMPDQAQNPEILELLAMPLSIDVRPGSRNAIFFDPERSYRTVERLQYTGNSQSAAIMTKFLGARIPGISVTGVKVVSKHISTWTVTGGGHSAIVEEQSSIHLDCTMPSLGLNVPASVVLSVQQGFIKVDITFKQGNLLAQLLSWLATQVGQLDLAALLESETAKVILSKTPEPRRISITLPLAADGSLGEVSAVSVDIELLAKVGTLNDNNSILFLFTYAWSRVEGSSLRGALWLKPPLGKESDIRKLLPDWEEDLELVPLNRDHQGSYVDLRALVAPSTLPLKLPSRITEATIEIRSTGWAFGGAICGSPPTPKEDTTPQVYLGKLGVRVIHSWKSGAQFILARLDIDVGLLRKDVLKKDDKPGRIRGSVVYDGRKKRWLLGAVVKSFDLAYLYALFARETSEALTVLLRFVHVSYLVLAFENVDSVSKGFQMVGGINIGSGQFDLVYTCGPPPGGQATMAVNPFRSGPAKPEPMPETVDWEIAISTPGNKEARNTPTLKEVLAVFVGPVVLGLTLGLPAFLLHVKIGDIKVSVRSVRDAATKAPILCIVASLMVNGVEMTFIVMLDPTSGPKAHTKCVLKAALPKIPELDLQPMGKLKVPIDELFIAYVIDVPPKPFTTDVTKMVGLTVADLALANTALAQLKMKRLDYQRFKNERDMTDKDAAIVAGGHIFIMGVDENNKSRVAFDYPFATPKVAANVIRPKDDGASVDKKPQDDRAKDSGGKDNLFGPKLDGDSTKQPPAHAGDLDVPEPPSDDDEPAAAPKRGKQSPKTGRNRLRPPPRARDEDDEGSDPGPRRLVKVDKAKGIPVTSAPVLATPTPATTTAPTTTRPATTAPATTAPVTTAPTTASTKTDQQKPGSSGQAPSSTKAQSQSHQADKSDVFNPDDVSDSELKNRKRRDAIHPPSKTPKPPMQVMPFKKDTEYFLISNVGITYEDNTLTLYLDAKVILGVLHASVTGLWIAVTFDREKVKEDDPLLDKIKVSQVRGGLKGLVIAYNKPPLTFAGAGFFTEETTFVLRPGQGNLEVRDVFGGMRNFPANYNENDLPGVAGLAMFNSANHDDVVHKNSARTIAGGLIFGVTKFRFTAALLYQSREHSEYKIQFYMKPATVAGEEPTRAKTLILDPKKNSTSSTVFFFLKWEGRIQFTGVALTGLMVAFGYNLQLRLPRVDEVKDFPLVAMHRAAVSPTNQLRDLCSPERGGWIKPLENEMFLAFGAKLDFALVLSIDTAVIVQFSPEFRFTIVGVAVCELPSVQCPVKMARIEFGFIATLHPNAGSFKLEGALSPESYILHENCHLRGGLAVCFWWPVSGNGATPEAAARTQGDYVMTIGGYHKSFSVPGHYPSVDRLALEWRVSDAISMRGELYFARTPKAVMMGVMVALTFRAGNLSAWFTAWLDLLANLETERFSFTGGITVGVNYTIEAFWVSTNVSAQLGAQFHIEARPFGCRARVEFWVFTFDIEYGDTSRIPEYPKSLQQFYELVLGITGKNAQDRPATVSFNATAGLLAPAKAPSSDPTNDDKKKQKPWTVRGGLFVFSIGSTFPVSSVLVDDRSVPVSNETPLYAKPMKRSAETVSSEIHVRIFKKEFRGQNGTLDPGYDKIGWNVVPATKALPKGFWDKYEAWKDPAAGGNSSALNDGGPVSVNLTTDLALTPPPPRISADGLAPIKAGEQQKEDALDLADPRFFPKLEVANAAFTPAKMGTSAGHYEEAARAWQLPRPEAQDLLDFWATSLFWDNRPGGGTSPLDGSMPKMYIDKQDQLWMAAPSINAARFSLVAGLFAAAALPSMRKSCKGRRRLFRGRRRFHLGSYKYRVRVPKYIKPLCIKATEKDNNCESSYIFYIFSKLYFPSKSLFFLFIYLSNLKVYQKGFCNR</sequence>
<gene>
    <name evidence="4" type="ORF">TRIVIDRAFT_201504</name>
</gene>
<dbReference type="OMA" id="PFDEMYL"/>
<proteinExistence type="predicted"/>
<dbReference type="InParanoid" id="G9MU42"/>
<evidence type="ECO:0000256" key="2">
    <source>
        <dbReference type="SAM" id="Phobius"/>
    </source>
</evidence>
<keyword evidence="2" id="KW-1133">Transmembrane helix</keyword>
<dbReference type="STRING" id="413071.G9MU42"/>
<feature type="compositionally biased region" description="Pro residues" evidence="1">
    <location>
        <begin position="558"/>
        <end position="570"/>
    </location>
</feature>
<dbReference type="EMBL" id="ABDF02000041">
    <property type="protein sequence ID" value="EHK22037.1"/>
    <property type="molecule type" value="Genomic_DNA"/>
</dbReference>
<dbReference type="RefSeq" id="XP_013956230.1">
    <property type="nucleotide sequence ID" value="XM_014100755.1"/>
</dbReference>
<feature type="domain" description="DUF6603" evidence="3">
    <location>
        <begin position="1895"/>
        <end position="2362"/>
    </location>
</feature>
<dbReference type="InterPro" id="IPR046538">
    <property type="entry name" value="DUF6603"/>
</dbReference>
<evidence type="ECO:0000313" key="4">
    <source>
        <dbReference type="EMBL" id="EHK22037.1"/>
    </source>
</evidence>
<dbReference type="OrthoDB" id="5352492at2759"/>
<accession>G9MU42</accession>
<dbReference type="VEuPathDB" id="FungiDB:TRIVIDRAFT_201504"/>
<keyword evidence="2" id="KW-0472">Membrane</keyword>
<feature type="compositionally biased region" description="Basic residues" evidence="1">
    <location>
        <begin position="1590"/>
        <end position="1607"/>
    </location>
</feature>
<feature type="region of interest" description="Disordered" evidence="1">
    <location>
        <begin position="1527"/>
        <end position="1742"/>
    </location>
</feature>
<evidence type="ECO:0000313" key="5">
    <source>
        <dbReference type="Proteomes" id="UP000007115"/>
    </source>
</evidence>
<feature type="region of interest" description="Disordered" evidence="1">
    <location>
        <begin position="522"/>
        <end position="576"/>
    </location>
</feature>
<dbReference type="Proteomes" id="UP000007115">
    <property type="component" value="Unassembled WGS sequence"/>
</dbReference>
<evidence type="ECO:0000259" key="3">
    <source>
        <dbReference type="Pfam" id="PF20248"/>
    </source>
</evidence>
<comment type="caution">
    <text evidence="4">The sequence shown here is derived from an EMBL/GenBank/DDBJ whole genome shotgun (WGS) entry which is preliminary data.</text>
</comment>
<organism evidence="4 5">
    <name type="scientific">Hypocrea virens (strain Gv29-8 / FGSC 10586)</name>
    <name type="common">Gliocladium virens</name>
    <name type="synonym">Trichoderma virens</name>
    <dbReference type="NCBI Taxonomy" id="413071"/>
    <lineage>
        <taxon>Eukaryota</taxon>
        <taxon>Fungi</taxon>
        <taxon>Dikarya</taxon>
        <taxon>Ascomycota</taxon>
        <taxon>Pezizomycotina</taxon>
        <taxon>Sordariomycetes</taxon>
        <taxon>Hypocreomycetidae</taxon>
        <taxon>Hypocreales</taxon>
        <taxon>Hypocreaceae</taxon>
        <taxon>Trichoderma</taxon>
    </lineage>
</organism>
<feature type="transmembrane region" description="Helical" evidence="2">
    <location>
        <begin position="1327"/>
        <end position="1348"/>
    </location>
</feature>
<keyword evidence="2" id="KW-0812">Transmembrane</keyword>
<evidence type="ECO:0000256" key="1">
    <source>
        <dbReference type="SAM" id="MobiDB-lite"/>
    </source>
</evidence>
<dbReference type="Pfam" id="PF20248">
    <property type="entry name" value="DUF6603"/>
    <property type="match status" value="1"/>
</dbReference>
<feature type="compositionally biased region" description="Basic and acidic residues" evidence="1">
    <location>
        <begin position="1527"/>
        <end position="1549"/>
    </location>
</feature>